<dbReference type="AlphaFoldDB" id="A0AAV5GZC7"/>
<feature type="chain" id="PRO_5043585242" description="SMP-30/Gluconolactonase/LRE-like region domain-containing protein" evidence="1">
    <location>
        <begin position="23"/>
        <end position="411"/>
    </location>
</feature>
<feature type="domain" description="SMP-30/Gluconolactonase/LRE-like region" evidence="2">
    <location>
        <begin position="124"/>
        <end position="378"/>
    </location>
</feature>
<keyword evidence="4" id="KW-1185">Reference proteome</keyword>
<gene>
    <name evidence="3" type="ORF">Rhopal_007813-T1</name>
</gene>
<dbReference type="EMBL" id="BQKY01000018">
    <property type="protein sequence ID" value="GJN94722.1"/>
    <property type="molecule type" value="Genomic_DNA"/>
</dbReference>
<dbReference type="Proteomes" id="UP001342314">
    <property type="component" value="Unassembled WGS sequence"/>
</dbReference>
<sequence>MLALTAAAALAALPALASPLAARELIQEANTTAPPPATAYTPDLDILNALPMPLDRIGTDNATLWNISLPDSPSYNYSGPSVEQARDELTRFSQATTVAYQAEFLEIAGNATVERVFSGGDFHEALVYIPEKHQLFFIPNLGTSQFLIDLNTSTLHNFTASPPVENANGATYHDGKLYISTNGGNETNSAVIAVDVQTNQSSIVIDNYYGLRFNAVNDIVADNAGNLYFTDASYGQLNGFNPRIPQVENSVYLYNATTKLVRSIIDGIQQPNGLVFSPDGSVLYVTDTGSSRGPVLPATVGPRTIYAFDVVPGPFFANRRVFWRNPSGVPDGIKVDTAGRVWSEFGGAEQSAIEVINPDGQLLGLIQLPGRATQLAFVPATEEGQGDDLWVTGEDSVYRITGLNVTGVRVV</sequence>
<accession>A0AAV5GZC7</accession>
<dbReference type="InterPro" id="IPR011042">
    <property type="entry name" value="6-blade_b-propeller_TolB-like"/>
</dbReference>
<reference evidence="3 4" key="1">
    <citation type="submission" date="2021-12" db="EMBL/GenBank/DDBJ databases">
        <title>High titer production of polyol ester of fatty acids by Rhodotorula paludigena BS15 towards product separation-free biomass refinery.</title>
        <authorList>
            <person name="Mano J."/>
            <person name="Ono H."/>
            <person name="Tanaka T."/>
            <person name="Naito K."/>
            <person name="Sushida H."/>
            <person name="Ike M."/>
            <person name="Tokuyasu K."/>
            <person name="Kitaoka M."/>
        </authorList>
    </citation>
    <scope>NUCLEOTIDE SEQUENCE [LARGE SCALE GENOMIC DNA]</scope>
    <source>
        <strain evidence="3 4">BS15</strain>
    </source>
</reference>
<comment type="caution">
    <text evidence="3">The sequence shown here is derived from an EMBL/GenBank/DDBJ whole genome shotgun (WGS) entry which is preliminary data.</text>
</comment>
<dbReference type="InterPro" id="IPR052988">
    <property type="entry name" value="Oryzine_lactonohydrolase"/>
</dbReference>
<dbReference type="SUPFAM" id="SSF63829">
    <property type="entry name" value="Calcium-dependent phosphotriesterase"/>
    <property type="match status" value="1"/>
</dbReference>
<proteinExistence type="predicted"/>
<dbReference type="PANTHER" id="PTHR47064">
    <property type="entry name" value="PUTATIVE (AFU_ORTHOLOGUE AFUA_1G08990)-RELATED"/>
    <property type="match status" value="1"/>
</dbReference>
<evidence type="ECO:0000256" key="1">
    <source>
        <dbReference type="SAM" id="SignalP"/>
    </source>
</evidence>
<evidence type="ECO:0000313" key="3">
    <source>
        <dbReference type="EMBL" id="GJN94722.1"/>
    </source>
</evidence>
<name>A0AAV5GZC7_9BASI</name>
<evidence type="ECO:0000313" key="4">
    <source>
        <dbReference type="Proteomes" id="UP001342314"/>
    </source>
</evidence>
<organism evidence="3 4">
    <name type="scientific">Rhodotorula paludigena</name>
    <dbReference type="NCBI Taxonomy" id="86838"/>
    <lineage>
        <taxon>Eukaryota</taxon>
        <taxon>Fungi</taxon>
        <taxon>Dikarya</taxon>
        <taxon>Basidiomycota</taxon>
        <taxon>Pucciniomycotina</taxon>
        <taxon>Microbotryomycetes</taxon>
        <taxon>Sporidiobolales</taxon>
        <taxon>Sporidiobolaceae</taxon>
        <taxon>Rhodotorula</taxon>
    </lineage>
</organism>
<feature type="signal peptide" evidence="1">
    <location>
        <begin position="1"/>
        <end position="22"/>
    </location>
</feature>
<dbReference type="Pfam" id="PF08450">
    <property type="entry name" value="SGL"/>
    <property type="match status" value="1"/>
</dbReference>
<protein>
    <recommendedName>
        <fullName evidence="2">SMP-30/Gluconolactonase/LRE-like region domain-containing protein</fullName>
    </recommendedName>
</protein>
<dbReference type="InterPro" id="IPR013658">
    <property type="entry name" value="SGL"/>
</dbReference>
<dbReference type="PANTHER" id="PTHR47064:SF2">
    <property type="entry name" value="SMP-30_GLUCONOLACTONASE_LRE-LIKE REGION DOMAIN-CONTAINING PROTEIN-RELATED"/>
    <property type="match status" value="1"/>
</dbReference>
<evidence type="ECO:0000259" key="2">
    <source>
        <dbReference type="Pfam" id="PF08450"/>
    </source>
</evidence>
<dbReference type="Gene3D" id="2.120.10.30">
    <property type="entry name" value="TolB, C-terminal domain"/>
    <property type="match status" value="1"/>
</dbReference>
<keyword evidence="1" id="KW-0732">Signal</keyword>